<reference evidence="2 3" key="1">
    <citation type="submission" date="2015-11" db="EMBL/GenBank/DDBJ databases">
        <title>Genomic analysis of 38 Legionella species identifies large and diverse effector repertoires.</title>
        <authorList>
            <person name="Burstein D."/>
            <person name="Amaro F."/>
            <person name="Zusman T."/>
            <person name="Lifshitz Z."/>
            <person name="Cohen O."/>
            <person name="Gilbert J.A."/>
            <person name="Pupko T."/>
            <person name="Shuman H.A."/>
            <person name="Segal G."/>
        </authorList>
    </citation>
    <scope>NUCLEOTIDE SEQUENCE [LARGE SCALE GENOMIC DNA]</scope>
    <source>
        <strain evidence="2 3">ATCC 51914</strain>
    </source>
</reference>
<gene>
    <name evidence="2" type="ORF">Lwal_0908</name>
</gene>
<evidence type="ECO:0000313" key="3">
    <source>
        <dbReference type="Proteomes" id="UP000054729"/>
    </source>
</evidence>
<organism evidence="2 3">
    <name type="scientific">Legionella waltersii</name>
    <dbReference type="NCBI Taxonomy" id="66969"/>
    <lineage>
        <taxon>Bacteria</taxon>
        <taxon>Pseudomonadati</taxon>
        <taxon>Pseudomonadota</taxon>
        <taxon>Gammaproteobacteria</taxon>
        <taxon>Legionellales</taxon>
        <taxon>Legionellaceae</taxon>
        <taxon>Legionella</taxon>
    </lineage>
</organism>
<dbReference type="RefSeq" id="WP_058479717.1">
    <property type="nucleotide sequence ID" value="NZ_CAAAIQ010000009.1"/>
</dbReference>
<dbReference type="Proteomes" id="UP000054729">
    <property type="component" value="Unassembled WGS sequence"/>
</dbReference>
<keyword evidence="1" id="KW-1133">Transmembrane helix</keyword>
<feature type="transmembrane region" description="Helical" evidence="1">
    <location>
        <begin position="38"/>
        <end position="56"/>
    </location>
</feature>
<dbReference type="EMBL" id="LNZB01000015">
    <property type="protein sequence ID" value="KTD82431.1"/>
    <property type="molecule type" value="Genomic_DNA"/>
</dbReference>
<keyword evidence="1" id="KW-0472">Membrane</keyword>
<feature type="transmembrane region" description="Helical" evidence="1">
    <location>
        <begin position="6"/>
        <end position="26"/>
    </location>
</feature>
<evidence type="ECO:0000313" key="2">
    <source>
        <dbReference type="EMBL" id="KTD82431.1"/>
    </source>
</evidence>
<dbReference type="AlphaFoldDB" id="A0A0W1AM67"/>
<name>A0A0W1AM67_9GAMM</name>
<keyword evidence="3" id="KW-1185">Reference proteome</keyword>
<evidence type="ECO:0000256" key="1">
    <source>
        <dbReference type="SAM" id="Phobius"/>
    </source>
</evidence>
<proteinExistence type="predicted"/>
<evidence type="ECO:0008006" key="4">
    <source>
        <dbReference type="Google" id="ProtNLM"/>
    </source>
</evidence>
<dbReference type="OrthoDB" id="5653169at2"/>
<sequence>MDIGLNHSILVIAGIIFTIGIVVLILANGSSGRTMRRMGFIVSGFALIAFIIFFFIDVVPMNT</sequence>
<dbReference type="STRING" id="66969.Lwal_0908"/>
<protein>
    <recommendedName>
        <fullName evidence="4">Transmembrane protein</fullName>
    </recommendedName>
</protein>
<accession>A0A0W1AM67</accession>
<dbReference type="PATRIC" id="fig|66969.6.peg.984"/>
<comment type="caution">
    <text evidence="2">The sequence shown here is derived from an EMBL/GenBank/DDBJ whole genome shotgun (WGS) entry which is preliminary data.</text>
</comment>
<keyword evidence="1" id="KW-0812">Transmembrane</keyword>